<proteinExistence type="predicted"/>
<sequence>GHKGLATSGALCEAPPLHPAAYYMVEPPPMFEGKKIKAFLAHYELYADALDPTGQKRSLFIHRYIPKMVSAIIHHHLSTSSGDWASIKALLISIYHNEEEELSTQNETCEDIHEVTINDTTTTPPTSNDCTHLESVAKPITTPSVGIRHIHLESIDEPTAIPPAADLIATNAEVDACNTESSETQSSVPPELTHSDVCEHTHQDDTQMCLHEDIPPDDHPSVSTDHTHRKPVDEPTNHPPVGADHIHLESVGEPITIPPTADLTAAKAEVDEHDPGPPEPQPSALPKPLYSEHIQTNIRHEHILKEPDDHPMQHDSAHEVTTTYSPQHDSIAEHVNRILCHIVCMKQHMPRPPTRFWPKATTEATSYIQQHQPSNPLNGVTPYDQQLGQAPNISHLSHATYHQVTPHSQWFSKTPNILHPHTIGYATYQRTMPYSLWFGHTLSIACTRMFDRVDHRQATPNETDEETSPPDWTYYEPDNTDTATERQEPAISDMTAKCPASRTASDDRPNDEHTSDRHLNDDHPNDECPSNVQSTDNPTHEQIKGRPDEQQWHDATSAETYGIHKKNIATCNVGFNANKTCHDHKHTNANAEKPELITTDETAKCTISRATDNAHQTSDSTYEDAAE</sequence>
<accession>A0ACC1HB30</accession>
<evidence type="ECO:0000313" key="1">
    <source>
        <dbReference type="EMBL" id="KAJ1673775.1"/>
    </source>
</evidence>
<dbReference type="EMBL" id="JAMZIH010006580">
    <property type="protein sequence ID" value="KAJ1673775.1"/>
    <property type="molecule type" value="Genomic_DNA"/>
</dbReference>
<name>A0ACC1HB30_9FUNG</name>
<keyword evidence="2" id="KW-1185">Reference proteome</keyword>
<feature type="non-terminal residue" evidence="1">
    <location>
        <position position="1"/>
    </location>
</feature>
<dbReference type="Proteomes" id="UP001145114">
    <property type="component" value="Unassembled WGS sequence"/>
</dbReference>
<evidence type="ECO:0000313" key="2">
    <source>
        <dbReference type="Proteomes" id="UP001145114"/>
    </source>
</evidence>
<organism evidence="1 2">
    <name type="scientific">Spiromyces aspiralis</name>
    <dbReference type="NCBI Taxonomy" id="68401"/>
    <lineage>
        <taxon>Eukaryota</taxon>
        <taxon>Fungi</taxon>
        <taxon>Fungi incertae sedis</taxon>
        <taxon>Zoopagomycota</taxon>
        <taxon>Kickxellomycotina</taxon>
        <taxon>Kickxellomycetes</taxon>
        <taxon>Kickxellales</taxon>
        <taxon>Kickxellaceae</taxon>
        <taxon>Spiromyces</taxon>
    </lineage>
</organism>
<gene>
    <name evidence="1" type="ORF">EV182_004579</name>
</gene>
<comment type="caution">
    <text evidence="1">The sequence shown here is derived from an EMBL/GenBank/DDBJ whole genome shotgun (WGS) entry which is preliminary data.</text>
</comment>
<reference evidence="1" key="1">
    <citation type="submission" date="2022-06" db="EMBL/GenBank/DDBJ databases">
        <title>Phylogenomic reconstructions and comparative analyses of Kickxellomycotina fungi.</title>
        <authorList>
            <person name="Reynolds N.K."/>
            <person name="Stajich J.E."/>
            <person name="Barry K."/>
            <person name="Grigoriev I.V."/>
            <person name="Crous P."/>
            <person name="Smith M.E."/>
        </authorList>
    </citation>
    <scope>NUCLEOTIDE SEQUENCE</scope>
    <source>
        <strain evidence="1">RSA 2271</strain>
    </source>
</reference>
<protein>
    <submittedName>
        <fullName evidence="1">Uncharacterized protein</fullName>
    </submittedName>
</protein>
<feature type="non-terminal residue" evidence="1">
    <location>
        <position position="627"/>
    </location>
</feature>